<feature type="transmembrane region" description="Helical" evidence="1">
    <location>
        <begin position="70"/>
        <end position="90"/>
    </location>
</feature>
<keyword evidence="1" id="KW-0812">Transmembrane</keyword>
<feature type="transmembrane region" description="Helical" evidence="1">
    <location>
        <begin position="37"/>
        <end position="58"/>
    </location>
</feature>
<feature type="non-terminal residue" evidence="2">
    <location>
        <position position="95"/>
    </location>
</feature>
<reference evidence="2" key="1">
    <citation type="submission" date="2013-12" db="EMBL/GenBank/DDBJ databases">
        <title>A Varibaculum cambriense genome reconstructed from a premature infant gut community with otherwise low bacterial novelty that shifts toward anaerobic metabolism during the third week of life.</title>
        <authorList>
            <person name="Brown C.T."/>
            <person name="Sharon I."/>
            <person name="Thomas B.C."/>
            <person name="Castelle C.J."/>
            <person name="Morowitz M.J."/>
            <person name="Banfield J.F."/>
        </authorList>
    </citation>
    <scope>NUCLEOTIDE SEQUENCE</scope>
</reference>
<protein>
    <submittedName>
        <fullName evidence="2">Uncharacterized protein</fullName>
    </submittedName>
</protein>
<dbReference type="AlphaFoldDB" id="W1YGD6"/>
<feature type="non-terminal residue" evidence="2">
    <location>
        <position position="1"/>
    </location>
</feature>
<accession>W1YGD6</accession>
<proteinExistence type="predicted"/>
<name>W1YGD6_9ZZZZ</name>
<sequence length="95" mass="11467">FIIQVGIDYVSSYMLGRWVTEHLSNNPVLKYLFDMRLNYWVIHYVWIFLLGAVCAERYETVCEYMWRYRYLLGVSAVGSILLMLGSYYYVMDVWH</sequence>
<comment type="caution">
    <text evidence="2">The sequence shown here is derived from an EMBL/GenBank/DDBJ whole genome shotgun (WGS) entry which is preliminary data.</text>
</comment>
<keyword evidence="1" id="KW-0472">Membrane</keyword>
<evidence type="ECO:0000313" key="2">
    <source>
        <dbReference type="EMBL" id="ETJ41608.1"/>
    </source>
</evidence>
<gene>
    <name evidence="2" type="ORF">Q604_UNBC04466G0001</name>
</gene>
<dbReference type="EMBL" id="AZMM01004466">
    <property type="protein sequence ID" value="ETJ41608.1"/>
    <property type="molecule type" value="Genomic_DNA"/>
</dbReference>
<organism evidence="2">
    <name type="scientific">human gut metagenome</name>
    <dbReference type="NCBI Taxonomy" id="408170"/>
    <lineage>
        <taxon>unclassified sequences</taxon>
        <taxon>metagenomes</taxon>
        <taxon>organismal metagenomes</taxon>
    </lineage>
</organism>
<evidence type="ECO:0000256" key="1">
    <source>
        <dbReference type="SAM" id="Phobius"/>
    </source>
</evidence>
<keyword evidence="1" id="KW-1133">Transmembrane helix</keyword>